<organism evidence="4 5">
    <name type="scientific">Lutimonas vermicola</name>
    <dbReference type="NCBI Taxonomy" id="414288"/>
    <lineage>
        <taxon>Bacteria</taxon>
        <taxon>Pseudomonadati</taxon>
        <taxon>Bacteroidota</taxon>
        <taxon>Flavobacteriia</taxon>
        <taxon>Flavobacteriales</taxon>
        <taxon>Flavobacteriaceae</taxon>
        <taxon>Lutimonas</taxon>
    </lineage>
</organism>
<dbReference type="EMBL" id="JBCDNA010000003">
    <property type="protein sequence ID" value="MEL4456846.1"/>
    <property type="molecule type" value="Genomic_DNA"/>
</dbReference>
<dbReference type="PANTHER" id="PTHR10366:SF564">
    <property type="entry name" value="STEROL-4-ALPHA-CARBOXYLATE 3-DEHYDROGENASE, DECARBOXYLATING"/>
    <property type="match status" value="1"/>
</dbReference>
<protein>
    <submittedName>
        <fullName evidence="4">NAD-dependent epimerase/dehydratase family protein</fullName>
    </submittedName>
</protein>
<dbReference type="Gene3D" id="3.40.50.720">
    <property type="entry name" value="NAD(P)-binding Rossmann-like Domain"/>
    <property type="match status" value="1"/>
</dbReference>
<sequence>MISITGGTGHLGINLIQALLEQNFLVKALIRHSSFPLSHPNLTWIQGDLNNLEILARLTDQSDAIIHCASAISLGEIDHESIYEVNVTGTQNLLNACLDKPIRLAYISSSTAVEDPLEDEVFDENRPYRSDKSFYYAWTKAQGEIEVLQRVKNNNLDAYIIRPTAIVGPEDPGPSRFGRTILDIHLGKLPFITDGGYNMVDVRDLSQTIINSLLRAKKGSIYLTGGQYINLKKLAKMAHSTKTPLLLPLKLLIGLLPFIELYDRFFKLKWPVNKESLNALKYAPKKMNSSKAVKELGHNNRAIENSIEDLIKWFAKNKIT</sequence>
<dbReference type="SUPFAM" id="SSF51735">
    <property type="entry name" value="NAD(P)-binding Rossmann-fold domains"/>
    <property type="match status" value="1"/>
</dbReference>
<comment type="similarity">
    <text evidence="2">Belongs to the NAD(P)-dependent epimerase/dehydratase family. Dihydroflavonol-4-reductase subfamily.</text>
</comment>
<evidence type="ECO:0000313" key="4">
    <source>
        <dbReference type="EMBL" id="MEL4456846.1"/>
    </source>
</evidence>
<keyword evidence="5" id="KW-1185">Reference proteome</keyword>
<keyword evidence="1" id="KW-0560">Oxidoreductase</keyword>
<evidence type="ECO:0000259" key="3">
    <source>
        <dbReference type="Pfam" id="PF01370"/>
    </source>
</evidence>
<feature type="domain" description="NAD-dependent epimerase/dehydratase" evidence="3">
    <location>
        <begin position="2"/>
        <end position="215"/>
    </location>
</feature>
<reference evidence="4 5" key="1">
    <citation type="submission" date="2024-04" db="EMBL/GenBank/DDBJ databases">
        <title>whole genome sequencing of Lutimonas vermicola strain IMCC1616.</title>
        <authorList>
            <person name="Bae S.S."/>
        </authorList>
    </citation>
    <scope>NUCLEOTIDE SEQUENCE [LARGE SCALE GENOMIC DNA]</scope>
    <source>
        <strain evidence="4 5">IMCC1616</strain>
    </source>
</reference>
<accession>A0ABU9L311</accession>
<evidence type="ECO:0000256" key="2">
    <source>
        <dbReference type="ARBA" id="ARBA00023445"/>
    </source>
</evidence>
<evidence type="ECO:0000256" key="1">
    <source>
        <dbReference type="ARBA" id="ARBA00023002"/>
    </source>
</evidence>
<dbReference type="PANTHER" id="PTHR10366">
    <property type="entry name" value="NAD DEPENDENT EPIMERASE/DEHYDRATASE"/>
    <property type="match status" value="1"/>
</dbReference>
<dbReference type="RefSeq" id="WP_342161011.1">
    <property type="nucleotide sequence ID" value="NZ_JBCDNA010000003.1"/>
</dbReference>
<evidence type="ECO:0000313" key="5">
    <source>
        <dbReference type="Proteomes" id="UP001474120"/>
    </source>
</evidence>
<name>A0ABU9L311_9FLAO</name>
<dbReference type="InterPro" id="IPR050425">
    <property type="entry name" value="NAD(P)_dehydrat-like"/>
</dbReference>
<dbReference type="Pfam" id="PF01370">
    <property type="entry name" value="Epimerase"/>
    <property type="match status" value="1"/>
</dbReference>
<comment type="caution">
    <text evidence="4">The sequence shown here is derived from an EMBL/GenBank/DDBJ whole genome shotgun (WGS) entry which is preliminary data.</text>
</comment>
<gene>
    <name evidence="4" type="ORF">AABB81_13130</name>
</gene>
<dbReference type="Proteomes" id="UP001474120">
    <property type="component" value="Unassembled WGS sequence"/>
</dbReference>
<dbReference type="InterPro" id="IPR036291">
    <property type="entry name" value="NAD(P)-bd_dom_sf"/>
</dbReference>
<dbReference type="InterPro" id="IPR001509">
    <property type="entry name" value="Epimerase_deHydtase"/>
</dbReference>
<proteinExistence type="inferred from homology"/>